<organism evidence="1 2">
    <name type="scientific">Telluria mixta</name>
    <dbReference type="NCBI Taxonomy" id="34071"/>
    <lineage>
        <taxon>Bacteria</taxon>
        <taxon>Pseudomonadati</taxon>
        <taxon>Pseudomonadota</taxon>
        <taxon>Betaproteobacteria</taxon>
        <taxon>Burkholderiales</taxon>
        <taxon>Oxalobacteraceae</taxon>
        <taxon>Telluria group</taxon>
        <taxon>Telluria</taxon>
    </lineage>
</organism>
<comment type="caution">
    <text evidence="1">The sequence shown here is derived from an EMBL/GenBank/DDBJ whole genome shotgun (WGS) entry which is preliminary data.</text>
</comment>
<evidence type="ECO:0000313" key="1">
    <source>
        <dbReference type="EMBL" id="MCS0631215.1"/>
    </source>
</evidence>
<gene>
    <name evidence="1" type="ORF">NX786_17920</name>
</gene>
<reference evidence="1" key="1">
    <citation type="submission" date="2022-08" db="EMBL/GenBank/DDBJ databases">
        <title>Reclassification of Massilia species as members of the genera Telluria, Duganella, Pseudoduganella, Mokoshia gen. nov. and Zemynaea gen. nov. using orthogonal and non-orthogonal genome-based approaches.</title>
        <authorList>
            <person name="Bowman J.P."/>
        </authorList>
    </citation>
    <scope>NUCLEOTIDE SEQUENCE</scope>
    <source>
        <strain evidence="1">LMG 11547</strain>
    </source>
</reference>
<accession>A0ABT2C1F6</accession>
<evidence type="ECO:0000313" key="2">
    <source>
        <dbReference type="Proteomes" id="UP001165263"/>
    </source>
</evidence>
<dbReference type="EMBL" id="JANUHC010000006">
    <property type="protein sequence ID" value="MCS0631215.1"/>
    <property type="molecule type" value="Genomic_DNA"/>
</dbReference>
<name>A0ABT2C1F6_9BURK</name>
<protein>
    <submittedName>
        <fullName evidence="1">Uncharacterized protein</fullName>
    </submittedName>
</protein>
<proteinExistence type="predicted"/>
<sequence>MFLLLAGQRLSAPLLILTGSYLVRSEKCRRDLRLLRLHLLELKDNNDVTSPAAMPAYKTLGNEEEMLMLRGSLTSKT</sequence>
<dbReference type="Proteomes" id="UP001165263">
    <property type="component" value="Unassembled WGS sequence"/>
</dbReference>
<keyword evidence="2" id="KW-1185">Reference proteome</keyword>
<dbReference type="RefSeq" id="WP_259450296.1">
    <property type="nucleotide sequence ID" value="NZ_CP119520.1"/>
</dbReference>